<protein>
    <submittedName>
        <fullName evidence="1">Uncharacterized protein</fullName>
    </submittedName>
</protein>
<keyword evidence="2" id="KW-1185">Reference proteome</keyword>
<organism evidence="1 2">
    <name type="scientific">Vermiconidia calcicola</name>
    <dbReference type="NCBI Taxonomy" id="1690605"/>
    <lineage>
        <taxon>Eukaryota</taxon>
        <taxon>Fungi</taxon>
        <taxon>Dikarya</taxon>
        <taxon>Ascomycota</taxon>
        <taxon>Pezizomycotina</taxon>
        <taxon>Dothideomycetes</taxon>
        <taxon>Dothideomycetidae</taxon>
        <taxon>Mycosphaerellales</taxon>
        <taxon>Extremaceae</taxon>
        <taxon>Vermiconidia</taxon>
    </lineage>
</organism>
<dbReference type="EMBL" id="JAUTXU010000072">
    <property type="protein sequence ID" value="KAK3711977.1"/>
    <property type="molecule type" value="Genomic_DNA"/>
</dbReference>
<dbReference type="Proteomes" id="UP001281147">
    <property type="component" value="Unassembled WGS sequence"/>
</dbReference>
<sequence>MDNPEDEISDIIYKLTTGNRGVQQETIEKYFTPNASFKHPFCTVIGDRTKVLRIYQWYKILSPRIRIRVNSIAYDETKATLYVNISQLFKLWFIPFYRAPVNFTTVLELVKGQDLNDAKPISRSANRPARYYIASQNDLYQVDQFVRFFTPLGTGVLLVGLWHWVATLCCVWGAWLLGPLQPILALVFAPKERFLSFEDEYPKSSSSTPTMERDGFEIELHDGLLHKVTARSRRISEANENFEREYRENA</sequence>
<name>A0ACC3N9E3_9PEZI</name>
<evidence type="ECO:0000313" key="1">
    <source>
        <dbReference type="EMBL" id="KAK3711977.1"/>
    </source>
</evidence>
<reference evidence="1" key="1">
    <citation type="submission" date="2023-07" db="EMBL/GenBank/DDBJ databases">
        <title>Black Yeasts Isolated from many extreme environments.</title>
        <authorList>
            <person name="Coleine C."/>
            <person name="Stajich J.E."/>
            <person name="Selbmann L."/>
        </authorList>
    </citation>
    <scope>NUCLEOTIDE SEQUENCE</scope>
    <source>
        <strain evidence="1">CCFEE 5714</strain>
    </source>
</reference>
<proteinExistence type="predicted"/>
<evidence type="ECO:0000313" key="2">
    <source>
        <dbReference type="Proteomes" id="UP001281147"/>
    </source>
</evidence>
<gene>
    <name evidence="1" type="ORF">LTR37_009289</name>
</gene>
<accession>A0ACC3N9E3</accession>
<comment type="caution">
    <text evidence="1">The sequence shown here is derived from an EMBL/GenBank/DDBJ whole genome shotgun (WGS) entry which is preliminary data.</text>
</comment>